<evidence type="ECO:0000313" key="4">
    <source>
        <dbReference type="Proteomes" id="UP001152467"/>
    </source>
</evidence>
<dbReference type="RefSeq" id="WP_261626276.1">
    <property type="nucleotide sequence ID" value="NZ_CAMAPC010000006.1"/>
</dbReference>
<gene>
    <name evidence="3" type="ORF">PSECIP111854_01888</name>
</gene>
<organism evidence="3 4">
    <name type="scientific">Pseudoalteromonas holothuriae</name>
    <dbReference type="NCBI Taxonomy" id="2963714"/>
    <lineage>
        <taxon>Bacteria</taxon>
        <taxon>Pseudomonadati</taxon>
        <taxon>Pseudomonadota</taxon>
        <taxon>Gammaproteobacteria</taxon>
        <taxon>Alteromonadales</taxon>
        <taxon>Pseudoalteromonadaceae</taxon>
        <taxon>Pseudoalteromonas</taxon>
    </lineage>
</organism>
<dbReference type="InterPro" id="IPR045376">
    <property type="entry name" value="Maf_N"/>
</dbReference>
<evidence type="ECO:0000259" key="2">
    <source>
        <dbReference type="Pfam" id="PF20157"/>
    </source>
</evidence>
<accession>A0A9W4W3L5</accession>
<reference evidence="3" key="1">
    <citation type="submission" date="2022-07" db="EMBL/GenBank/DDBJ databases">
        <authorList>
            <person name="Criscuolo A."/>
        </authorList>
    </citation>
    <scope>NUCLEOTIDE SEQUENCE</scope>
    <source>
        <strain evidence="3">CIP111854</strain>
    </source>
</reference>
<proteinExistence type="predicted"/>
<comment type="caution">
    <text evidence="3">The sequence shown here is derived from an EMBL/GenBank/DDBJ whole genome shotgun (WGS) entry which is preliminary data.</text>
</comment>
<dbReference type="EMBL" id="CAMAPC010000006">
    <property type="protein sequence ID" value="CAH9056905.1"/>
    <property type="molecule type" value="Genomic_DNA"/>
</dbReference>
<sequence length="701" mass="81178">MSLENEFEELVEFAHEQVQLTAQRHQFEKSLIENMPKQFEKNIQAFIKYLPDIAQEFRHYKPKNLDIFCAKNGELNIIDSATKSPLYGHEPSVQCEKQVEKLLKKPQFSSLEFGMNEGLDDEFIHTTYVREMYQLYLDAKKIYEPLTEVPEHIGSSIIFGIGLGYHLKPLLDAVTIDHIYLCEPSRDLFFASLYSCDWAEILELIDKRDGNIIFNIGVNYEKFTIDFLNEMKHRGAFNSVATLLYQHYPSEELTLLIKQFHRDFHMVAIGWGFYDDGVISIAHDYNNAKQSLPTLRKDAKLPNKWRSMPVFIIGNGPSLDETMSSVIEYQDKAVIISCGSALLPLLKNNIIPDFHVALERTRFTFDYYNEFIDHEILQQINFLTVNVMHPECAGLFKWTGMAFKAAEPGTTISCEFIDGYRQFRPMTYCNPVVANTALAFACNMGCEEIYLMGVDGGYKDPKYHHSKSSSYFNDDGTDKEDLSKLIRAGEMKTDGNFTETVYTTAFFNVGNNQLGTLLGDFPHVNCFNCSDGARIKNSVPLKHHNILLSNHLPDKNEFVEVLKNEQFIIREFDDVEYQNLVAIDKFAQVCDELITFVDRDFNNRSEIAIALKLQVRYLYSYGHTRYRHLYFLLDGSITYMHSIFRMIQYNFEKDEDVLRVMNDAFAIFIEYMTEAKEKYRGVLTANDSQRSYLMNMLDSKK</sequence>
<evidence type="ECO:0008006" key="5">
    <source>
        <dbReference type="Google" id="ProtNLM"/>
    </source>
</evidence>
<dbReference type="PANTHER" id="PTHR41786">
    <property type="entry name" value="MOTILITY ACCESSORY FACTOR MAF"/>
    <property type="match status" value="1"/>
</dbReference>
<feature type="domain" description="Glycosyltransferase Maf N-terminal" evidence="2">
    <location>
        <begin position="39"/>
        <end position="268"/>
    </location>
</feature>
<name>A0A9W4W3L5_9GAMM</name>
<dbReference type="Pfam" id="PF20157">
    <property type="entry name" value="Maf_flag10_N"/>
    <property type="match status" value="1"/>
</dbReference>
<dbReference type="Proteomes" id="UP001152467">
    <property type="component" value="Unassembled WGS sequence"/>
</dbReference>
<evidence type="ECO:0000259" key="1">
    <source>
        <dbReference type="Pfam" id="PF01973"/>
    </source>
</evidence>
<dbReference type="InterPro" id="IPR002826">
    <property type="entry name" value="MptE-like"/>
</dbReference>
<protein>
    <recommendedName>
        <fullName evidence="5">Motility associated factor glycosyltransferase family protein</fullName>
    </recommendedName>
</protein>
<evidence type="ECO:0000313" key="3">
    <source>
        <dbReference type="EMBL" id="CAH9056905.1"/>
    </source>
</evidence>
<dbReference type="Gene3D" id="3.90.1480.10">
    <property type="entry name" value="Alpha-2,3-sialyltransferase"/>
    <property type="match status" value="1"/>
</dbReference>
<dbReference type="AlphaFoldDB" id="A0A9W4W3L5"/>
<keyword evidence="4" id="KW-1185">Reference proteome</keyword>
<feature type="domain" description="6-hydroxymethylpterin diphosphokinase MptE-like" evidence="1">
    <location>
        <begin position="291"/>
        <end position="460"/>
    </location>
</feature>
<dbReference type="PANTHER" id="PTHR41786:SF1">
    <property type="entry name" value="6-HYDROXYMETHYLPTERIN DIPHOSPHOKINASE MPTE-LIKE DOMAIN-CONTAINING PROTEIN"/>
    <property type="match status" value="1"/>
</dbReference>
<dbReference type="Pfam" id="PF01973">
    <property type="entry name" value="MptE-like"/>
    <property type="match status" value="1"/>
</dbReference>